<dbReference type="PANTHER" id="PTHR11994">
    <property type="entry name" value="60S RIBOSOMAL PROTEIN L11-RELATED"/>
    <property type="match status" value="1"/>
</dbReference>
<evidence type="ECO:0000256" key="3">
    <source>
        <dbReference type="ARBA" id="ARBA00022730"/>
    </source>
</evidence>
<dbReference type="InterPro" id="IPR057266">
    <property type="entry name" value="Ribosomal_uL5_euk/arc-type"/>
</dbReference>
<evidence type="ECO:0000256" key="8">
    <source>
        <dbReference type="RuleBase" id="RU003930"/>
    </source>
</evidence>
<comment type="similarity">
    <text evidence="1 7 8">Belongs to the universal ribosomal protein uL5 family.</text>
</comment>
<comment type="subunit">
    <text evidence="7">Part of the 50S ribosomal subunit; contacts the 5S rRNA and probably tRNA. Forms a bridge to the 30S subunit in the 70S ribosome.</text>
</comment>
<evidence type="ECO:0000256" key="7">
    <source>
        <dbReference type="HAMAP-Rule" id="MF_01333"/>
    </source>
</evidence>
<dbReference type="PIRSF" id="PIRSF002161">
    <property type="entry name" value="Ribosomal_L5"/>
    <property type="match status" value="1"/>
</dbReference>
<dbReference type="InterPro" id="IPR002132">
    <property type="entry name" value="Ribosomal_uL5"/>
</dbReference>
<evidence type="ECO:0000256" key="5">
    <source>
        <dbReference type="ARBA" id="ARBA00022980"/>
    </source>
</evidence>
<evidence type="ECO:0000259" key="10">
    <source>
        <dbReference type="Pfam" id="PF00673"/>
    </source>
</evidence>
<feature type="domain" description="Large ribosomal subunit protein uL5 N-terminal" evidence="9">
    <location>
        <begin position="13"/>
        <end position="65"/>
    </location>
</feature>
<dbReference type="FunFam" id="3.30.1440.10:FF:000002">
    <property type="entry name" value="60S ribosomal protein L11"/>
    <property type="match status" value="1"/>
</dbReference>
<dbReference type="SUPFAM" id="SSF55282">
    <property type="entry name" value="RL5-like"/>
    <property type="match status" value="1"/>
</dbReference>
<evidence type="ECO:0000313" key="11">
    <source>
        <dbReference type="EMBL" id="AKQ00894.1"/>
    </source>
</evidence>
<reference evidence="11" key="1">
    <citation type="journal article" date="2015" name="ISME J.">
        <title>Aquifer environment selects for microbial species cohorts in sediment and groundwater.</title>
        <authorList>
            <person name="Hug L.A."/>
            <person name="Thomas B.C."/>
            <person name="Brown C.T."/>
            <person name="Frischkorn K.R."/>
            <person name="Williams K.H."/>
            <person name="Tringe S.G."/>
            <person name="Banfield J.F."/>
        </authorList>
    </citation>
    <scope>NUCLEOTIDE SEQUENCE</scope>
</reference>
<dbReference type="Pfam" id="PF00281">
    <property type="entry name" value="Ribosomal_L5"/>
    <property type="match status" value="1"/>
</dbReference>
<dbReference type="Pfam" id="PF00673">
    <property type="entry name" value="Ribosomal_L5_C"/>
    <property type="match status" value="1"/>
</dbReference>
<dbReference type="NCBIfam" id="NF003258">
    <property type="entry name" value="PRK04219.1"/>
    <property type="match status" value="1"/>
</dbReference>
<dbReference type="AlphaFoldDB" id="A0A0H4TK80"/>
<dbReference type="InterPro" id="IPR022803">
    <property type="entry name" value="Ribosomal_uL5_dom_sf"/>
</dbReference>
<protein>
    <recommendedName>
        <fullName evidence="7">Large ribosomal subunit protein uL5</fullName>
    </recommendedName>
</protein>
<dbReference type="InterPro" id="IPR031310">
    <property type="entry name" value="Ribosomal_uL5_N"/>
</dbReference>
<dbReference type="GO" id="GO:0000049">
    <property type="term" value="F:tRNA binding"/>
    <property type="evidence" value="ECO:0007669"/>
    <property type="project" value="UniProtKB-UniRule"/>
</dbReference>
<evidence type="ECO:0000256" key="1">
    <source>
        <dbReference type="ARBA" id="ARBA00008553"/>
    </source>
</evidence>
<dbReference type="InterPro" id="IPR022804">
    <property type="entry name" value="Ribosomal_uL5_arc"/>
</dbReference>
<evidence type="ECO:0000256" key="2">
    <source>
        <dbReference type="ARBA" id="ARBA00022555"/>
    </source>
</evidence>
<keyword evidence="4 7" id="KW-0694">RNA-binding</keyword>
<keyword evidence="3 7" id="KW-0699">rRNA-binding</keyword>
<keyword evidence="2 7" id="KW-0820">tRNA-binding</keyword>
<evidence type="ECO:0000256" key="4">
    <source>
        <dbReference type="ARBA" id="ARBA00022884"/>
    </source>
</evidence>
<accession>A0A0H4TK80</accession>
<dbReference type="GO" id="GO:1990904">
    <property type="term" value="C:ribonucleoprotein complex"/>
    <property type="evidence" value="ECO:0007669"/>
    <property type="project" value="UniProtKB-KW"/>
</dbReference>
<dbReference type="GO" id="GO:0005840">
    <property type="term" value="C:ribosome"/>
    <property type="evidence" value="ECO:0007669"/>
    <property type="project" value="UniProtKB-KW"/>
</dbReference>
<dbReference type="Gene3D" id="3.30.1440.10">
    <property type="match status" value="1"/>
</dbReference>
<dbReference type="GO" id="GO:0003735">
    <property type="term" value="F:structural constituent of ribosome"/>
    <property type="evidence" value="ECO:0007669"/>
    <property type="project" value="InterPro"/>
</dbReference>
<feature type="domain" description="Large ribosomal subunit protein uL5 C-terminal" evidence="10">
    <location>
        <begin position="70"/>
        <end position="148"/>
    </location>
</feature>
<organism evidence="11">
    <name type="scientific">uncultured thaumarchaeote Rifle_16ft_4_minimus_11813</name>
    <dbReference type="NCBI Taxonomy" id="1665208"/>
    <lineage>
        <taxon>Archaea</taxon>
        <taxon>Nitrososphaerota</taxon>
        <taxon>environmental samples</taxon>
    </lineage>
</organism>
<dbReference type="GO" id="GO:0019843">
    <property type="term" value="F:rRNA binding"/>
    <property type="evidence" value="ECO:0007669"/>
    <property type="project" value="UniProtKB-UniRule"/>
</dbReference>
<comment type="function">
    <text evidence="7">This is 1 of the proteins that bind and probably mediate the attachment of the 5S RNA into the large ribosomal subunit, where it forms part of the central protuberance. In the 70S ribosome it contacts protein S13 of the 30S subunit (bridge B1b), connecting the 2 subunits; this bridge is implicated in subunit movement. May contact the P site tRNA; the 5S rRNA and some of its associated proteins might help stabilize positioning of ribosome-bound tRNAs.</text>
</comment>
<name>A0A0H4TK80_9ARCH</name>
<evidence type="ECO:0000259" key="9">
    <source>
        <dbReference type="Pfam" id="PF00281"/>
    </source>
</evidence>
<dbReference type="EMBL" id="KT006941">
    <property type="protein sequence ID" value="AKQ00894.1"/>
    <property type="molecule type" value="Genomic_DNA"/>
</dbReference>
<gene>
    <name evidence="11" type="primary">rpl5p</name>
    <name evidence="7" type="synonym">rpl5</name>
</gene>
<proteinExistence type="inferred from homology"/>
<keyword evidence="5 7" id="KW-0689">Ribosomal protein</keyword>
<dbReference type="InterPro" id="IPR031309">
    <property type="entry name" value="Ribosomal_uL5_C"/>
</dbReference>
<sequence length="179" mass="19763">MAVEAAEVKTSKNPMRNIKVAKIVLNIGVGKSGDVVDRAKRLLKDLTGSEPTSRVAKQTVKNFGIHKGEPIGASVTLRGQRAVDTLKRLLVAKTNRVNRSAFDRTGNCSFGVHEHIEIPGMKYDPDIGIFGMDVSVVLERPGYRVARRRRSSSKIGHKQQVTPEEAAEFFKNELKVEIV</sequence>
<dbReference type="GO" id="GO:0006412">
    <property type="term" value="P:translation"/>
    <property type="evidence" value="ECO:0007669"/>
    <property type="project" value="UniProtKB-UniRule"/>
</dbReference>
<evidence type="ECO:0000256" key="6">
    <source>
        <dbReference type="ARBA" id="ARBA00023274"/>
    </source>
</evidence>
<keyword evidence="6 7" id="KW-0687">Ribonucleoprotein</keyword>
<dbReference type="HAMAP" id="MF_01333_A">
    <property type="entry name" value="Ribosomal_uL5_A"/>
    <property type="match status" value="1"/>
</dbReference>